<keyword evidence="4 8" id="KW-1003">Cell membrane</keyword>
<accession>A0AB73BBZ4</accession>
<keyword evidence="6 8" id="KW-1133">Transmembrane helix</keyword>
<evidence type="ECO:0000256" key="4">
    <source>
        <dbReference type="ARBA" id="ARBA00022475"/>
    </source>
</evidence>
<feature type="transmembrane region" description="Helical" evidence="8">
    <location>
        <begin position="38"/>
        <end position="59"/>
    </location>
</feature>
<reference evidence="9 10" key="1">
    <citation type="submission" date="2019-01" db="EMBL/GenBank/DDBJ databases">
        <title>Genome sequences of marine Pseudoalteromonas species.</title>
        <authorList>
            <person name="Boraston A.B."/>
            <person name="Hehemann J.-H."/>
            <person name="Vickers C.J."/>
            <person name="Salama-Alber O."/>
            <person name="Abe K."/>
            <person name="Hettle A.J."/>
        </authorList>
    </citation>
    <scope>NUCLEOTIDE SEQUENCE [LARGE SCALE GENOMIC DNA]</scope>
    <source>
        <strain evidence="9 10">PS42</strain>
    </source>
</reference>
<dbReference type="RefSeq" id="WP_149615357.1">
    <property type="nucleotide sequence ID" value="NZ_SEUK01000056.1"/>
</dbReference>
<feature type="transmembrane region" description="Helical" evidence="8">
    <location>
        <begin position="132"/>
        <end position="155"/>
    </location>
</feature>
<evidence type="ECO:0000256" key="3">
    <source>
        <dbReference type="ARBA" id="ARBA00022448"/>
    </source>
</evidence>
<dbReference type="GO" id="GO:0005886">
    <property type="term" value="C:plasma membrane"/>
    <property type="evidence" value="ECO:0007669"/>
    <property type="project" value="UniProtKB-SubCell"/>
</dbReference>
<protein>
    <recommendedName>
        <fullName evidence="8">Probable membrane transporter protein</fullName>
    </recommendedName>
</protein>
<dbReference type="Pfam" id="PF01925">
    <property type="entry name" value="TauE"/>
    <property type="match status" value="1"/>
</dbReference>
<keyword evidence="3" id="KW-0813">Transport</keyword>
<evidence type="ECO:0000256" key="5">
    <source>
        <dbReference type="ARBA" id="ARBA00022692"/>
    </source>
</evidence>
<feature type="transmembrane region" description="Helical" evidence="8">
    <location>
        <begin position="167"/>
        <end position="183"/>
    </location>
</feature>
<evidence type="ECO:0000256" key="7">
    <source>
        <dbReference type="ARBA" id="ARBA00023136"/>
    </source>
</evidence>
<evidence type="ECO:0000256" key="2">
    <source>
        <dbReference type="ARBA" id="ARBA00009142"/>
    </source>
</evidence>
<feature type="transmembrane region" description="Helical" evidence="8">
    <location>
        <begin position="12"/>
        <end position="31"/>
    </location>
</feature>
<dbReference type="InterPro" id="IPR002781">
    <property type="entry name" value="TM_pro_TauE-like"/>
</dbReference>
<dbReference type="PANTHER" id="PTHR30269">
    <property type="entry name" value="TRANSMEMBRANE PROTEIN YFCA"/>
    <property type="match status" value="1"/>
</dbReference>
<evidence type="ECO:0000313" key="10">
    <source>
        <dbReference type="Proteomes" id="UP000324162"/>
    </source>
</evidence>
<feature type="transmembrane region" description="Helical" evidence="8">
    <location>
        <begin position="230"/>
        <end position="248"/>
    </location>
</feature>
<feature type="transmembrane region" description="Helical" evidence="8">
    <location>
        <begin position="195"/>
        <end position="218"/>
    </location>
</feature>
<feature type="transmembrane region" description="Helical" evidence="8">
    <location>
        <begin position="79"/>
        <end position="101"/>
    </location>
</feature>
<evidence type="ECO:0000256" key="1">
    <source>
        <dbReference type="ARBA" id="ARBA00004651"/>
    </source>
</evidence>
<comment type="caution">
    <text evidence="9">The sequence shown here is derived from an EMBL/GenBank/DDBJ whole genome shotgun (WGS) entry which is preliminary data.</text>
</comment>
<comment type="similarity">
    <text evidence="2 8">Belongs to the 4-toluene sulfonate uptake permease (TSUP) (TC 2.A.102) family.</text>
</comment>
<evidence type="ECO:0000256" key="6">
    <source>
        <dbReference type="ARBA" id="ARBA00022989"/>
    </source>
</evidence>
<sequence length="253" mass="27638">MDLFTTDLISPLLASVFIVLAGFTSFFSAAFGAGGGLMLLVVMASFMPMTLVVPVHGLVQLGSNTNRLLLTFKHIDKRMFIYFTLGGSAGAILSSFVIVDIQLDAMKLIAGLFVIYLLWGKIPTALQSSSVVWRFFSGFVTTFISMFVGASGPLVGSCLHMSNYSKLRFTATFSGIMSVQHLFKAGVYAAVGFSFWQWLPLVGAMILSGALGTWLGVRLLHRIPTEKFKCIFKCILTLLALQLAWQGFEVIFN</sequence>
<proteinExistence type="inferred from homology"/>
<dbReference type="Proteomes" id="UP000324162">
    <property type="component" value="Unassembled WGS sequence"/>
</dbReference>
<evidence type="ECO:0000313" key="9">
    <source>
        <dbReference type="EMBL" id="KAA1156464.1"/>
    </source>
</evidence>
<dbReference type="PANTHER" id="PTHR30269:SF37">
    <property type="entry name" value="MEMBRANE TRANSPORTER PROTEIN"/>
    <property type="match status" value="1"/>
</dbReference>
<comment type="subcellular location">
    <subcellularLocation>
        <location evidence="1 8">Cell membrane</location>
        <topology evidence="1 8">Multi-pass membrane protein</topology>
    </subcellularLocation>
</comment>
<dbReference type="InterPro" id="IPR052017">
    <property type="entry name" value="TSUP"/>
</dbReference>
<name>A0AB73BBZ4_9GAMM</name>
<gene>
    <name evidence="9" type="ORF">EU508_20485</name>
</gene>
<dbReference type="EMBL" id="SEUK01000056">
    <property type="protein sequence ID" value="KAA1156464.1"/>
    <property type="molecule type" value="Genomic_DNA"/>
</dbReference>
<keyword evidence="7 8" id="KW-0472">Membrane</keyword>
<feature type="transmembrane region" description="Helical" evidence="8">
    <location>
        <begin position="108"/>
        <end position="126"/>
    </location>
</feature>
<keyword evidence="5 8" id="KW-0812">Transmembrane</keyword>
<evidence type="ECO:0000256" key="8">
    <source>
        <dbReference type="RuleBase" id="RU363041"/>
    </source>
</evidence>
<organism evidence="9 10">
    <name type="scientific">Pseudoalteromonas fuliginea</name>
    <dbReference type="NCBI Taxonomy" id="1872678"/>
    <lineage>
        <taxon>Bacteria</taxon>
        <taxon>Pseudomonadati</taxon>
        <taxon>Pseudomonadota</taxon>
        <taxon>Gammaproteobacteria</taxon>
        <taxon>Alteromonadales</taxon>
        <taxon>Pseudoalteromonadaceae</taxon>
        <taxon>Pseudoalteromonas</taxon>
    </lineage>
</organism>
<dbReference type="AlphaFoldDB" id="A0AB73BBZ4"/>